<feature type="compositionally biased region" description="Gly residues" evidence="1">
    <location>
        <begin position="86"/>
        <end position="97"/>
    </location>
</feature>
<feature type="non-terminal residue" evidence="2">
    <location>
        <position position="1"/>
    </location>
</feature>
<gene>
    <name evidence="2" type="ORF">B0A55_13174</name>
</gene>
<proteinExistence type="predicted"/>
<feature type="compositionally biased region" description="Gly residues" evidence="1">
    <location>
        <begin position="1"/>
        <end position="10"/>
    </location>
</feature>
<evidence type="ECO:0000256" key="1">
    <source>
        <dbReference type="SAM" id="MobiDB-lite"/>
    </source>
</evidence>
<protein>
    <submittedName>
        <fullName evidence="2">Uncharacterized protein</fullName>
    </submittedName>
</protein>
<reference evidence="2 3" key="1">
    <citation type="submission" date="2017-03" db="EMBL/GenBank/DDBJ databases">
        <title>Genomes of endolithic fungi from Antarctica.</title>
        <authorList>
            <person name="Coleine C."/>
            <person name="Masonjones S."/>
            <person name="Stajich J.E."/>
        </authorList>
    </citation>
    <scope>NUCLEOTIDE SEQUENCE [LARGE SCALE GENOMIC DNA]</scope>
    <source>
        <strain evidence="2 3">CCFEE 5184</strain>
    </source>
</reference>
<name>A0A4U0VC55_9PEZI</name>
<comment type="caution">
    <text evidence="2">The sequence shown here is derived from an EMBL/GenBank/DDBJ whole genome shotgun (WGS) entry which is preliminary data.</text>
</comment>
<organism evidence="2 3">
    <name type="scientific">Friedmanniomyces simplex</name>
    <dbReference type="NCBI Taxonomy" id="329884"/>
    <lineage>
        <taxon>Eukaryota</taxon>
        <taxon>Fungi</taxon>
        <taxon>Dikarya</taxon>
        <taxon>Ascomycota</taxon>
        <taxon>Pezizomycotina</taxon>
        <taxon>Dothideomycetes</taxon>
        <taxon>Dothideomycetidae</taxon>
        <taxon>Mycosphaerellales</taxon>
        <taxon>Teratosphaeriaceae</taxon>
        <taxon>Friedmanniomyces</taxon>
    </lineage>
</organism>
<evidence type="ECO:0000313" key="2">
    <source>
        <dbReference type="EMBL" id="TKA45686.1"/>
    </source>
</evidence>
<accession>A0A4U0VC55</accession>
<dbReference type="STRING" id="329884.A0A4U0VC55"/>
<dbReference type="AlphaFoldDB" id="A0A4U0VC55"/>
<feature type="region of interest" description="Disordered" evidence="1">
    <location>
        <begin position="1"/>
        <end position="112"/>
    </location>
</feature>
<feature type="compositionally biased region" description="Basic residues" evidence="1">
    <location>
        <begin position="18"/>
        <end position="28"/>
    </location>
</feature>
<sequence>GAGMGVGGGVPPVPAINPRRRVTGRRMFRGLGRSGGSGSGGGGVSGGNGGGGGGISEDAWNYGRSKTPDPWMMMGSRGTAEPDFESGGGGSGGGGGVLRARPGMPAAEFQNHSSPAIQQYGYAPAVGAGGVGNSGAGSPERVERSPLPRHHPGMEGGMF</sequence>
<keyword evidence="3" id="KW-1185">Reference proteome</keyword>
<dbReference type="Proteomes" id="UP000309340">
    <property type="component" value="Unassembled WGS sequence"/>
</dbReference>
<dbReference type="EMBL" id="NAJQ01002302">
    <property type="protein sequence ID" value="TKA45686.1"/>
    <property type="molecule type" value="Genomic_DNA"/>
</dbReference>
<feature type="region of interest" description="Disordered" evidence="1">
    <location>
        <begin position="124"/>
        <end position="159"/>
    </location>
</feature>
<feature type="compositionally biased region" description="Gly residues" evidence="1">
    <location>
        <begin position="32"/>
        <end position="55"/>
    </location>
</feature>
<evidence type="ECO:0000313" key="3">
    <source>
        <dbReference type="Proteomes" id="UP000309340"/>
    </source>
</evidence>